<name>A0AAV4IUH9_9GAST</name>
<evidence type="ECO:0000313" key="2">
    <source>
        <dbReference type="EMBL" id="GFS13600.1"/>
    </source>
</evidence>
<sequence>MGHSHKSESHADSHAMKLRRNILKESQARTPSFTNSTSSGASPRSETCTKSFVQNQQLQPHLFTDSQDPTACGAQTAPVTDNCPWDIETNLSLTLTVKQWNCDGISSKKAKLEHLLSQIQLAVVLLQETKLSPNHSLKINGYSHTFLPIARTQRCDDGPPLGGGLPILVTVRDGVRYSPYFDTILDQSDTYTEAQFTNIHLHSPKSTFVLLKFNIAPISNDEGNNRQQHFQPDAIPYTEKFHYRRL</sequence>
<accession>A0AAV4IUH9</accession>
<dbReference type="Proteomes" id="UP000762676">
    <property type="component" value="Unassembled WGS sequence"/>
</dbReference>
<reference evidence="2 3" key="1">
    <citation type="journal article" date="2021" name="Elife">
        <title>Chloroplast acquisition without the gene transfer in kleptoplastic sea slugs, Plakobranchus ocellatus.</title>
        <authorList>
            <person name="Maeda T."/>
            <person name="Takahashi S."/>
            <person name="Yoshida T."/>
            <person name="Shimamura S."/>
            <person name="Takaki Y."/>
            <person name="Nagai Y."/>
            <person name="Toyoda A."/>
            <person name="Suzuki Y."/>
            <person name="Arimoto A."/>
            <person name="Ishii H."/>
            <person name="Satoh N."/>
            <person name="Nishiyama T."/>
            <person name="Hasebe M."/>
            <person name="Maruyama T."/>
            <person name="Minagawa J."/>
            <person name="Obokata J."/>
            <person name="Shigenobu S."/>
        </authorList>
    </citation>
    <scope>NUCLEOTIDE SEQUENCE [LARGE SCALE GENOMIC DNA]</scope>
</reference>
<proteinExistence type="predicted"/>
<dbReference type="AlphaFoldDB" id="A0AAV4IUH9"/>
<evidence type="ECO:0000256" key="1">
    <source>
        <dbReference type="SAM" id="MobiDB-lite"/>
    </source>
</evidence>
<protein>
    <recommendedName>
        <fullName evidence="4">Endonuclease/exonuclease/phosphatase domain-containing protein</fullName>
    </recommendedName>
</protein>
<keyword evidence="3" id="KW-1185">Reference proteome</keyword>
<gene>
    <name evidence="2" type="ORF">ElyMa_006726200</name>
</gene>
<comment type="caution">
    <text evidence="2">The sequence shown here is derived from an EMBL/GenBank/DDBJ whole genome shotgun (WGS) entry which is preliminary data.</text>
</comment>
<feature type="region of interest" description="Disordered" evidence="1">
    <location>
        <begin position="24"/>
        <end position="47"/>
    </location>
</feature>
<dbReference type="InterPro" id="IPR036691">
    <property type="entry name" value="Endo/exonu/phosph_ase_sf"/>
</dbReference>
<evidence type="ECO:0008006" key="4">
    <source>
        <dbReference type="Google" id="ProtNLM"/>
    </source>
</evidence>
<organism evidence="2 3">
    <name type="scientific">Elysia marginata</name>
    <dbReference type="NCBI Taxonomy" id="1093978"/>
    <lineage>
        <taxon>Eukaryota</taxon>
        <taxon>Metazoa</taxon>
        <taxon>Spiralia</taxon>
        <taxon>Lophotrochozoa</taxon>
        <taxon>Mollusca</taxon>
        <taxon>Gastropoda</taxon>
        <taxon>Heterobranchia</taxon>
        <taxon>Euthyneura</taxon>
        <taxon>Panpulmonata</taxon>
        <taxon>Sacoglossa</taxon>
        <taxon>Placobranchoidea</taxon>
        <taxon>Plakobranchidae</taxon>
        <taxon>Elysia</taxon>
    </lineage>
</organism>
<dbReference type="Gene3D" id="3.60.10.10">
    <property type="entry name" value="Endonuclease/exonuclease/phosphatase"/>
    <property type="match status" value="1"/>
</dbReference>
<dbReference type="SUPFAM" id="SSF56219">
    <property type="entry name" value="DNase I-like"/>
    <property type="match status" value="1"/>
</dbReference>
<dbReference type="EMBL" id="BMAT01013463">
    <property type="protein sequence ID" value="GFS13600.1"/>
    <property type="molecule type" value="Genomic_DNA"/>
</dbReference>
<evidence type="ECO:0000313" key="3">
    <source>
        <dbReference type="Proteomes" id="UP000762676"/>
    </source>
</evidence>
<feature type="compositionally biased region" description="Polar residues" evidence="1">
    <location>
        <begin position="28"/>
        <end position="47"/>
    </location>
</feature>